<evidence type="ECO:0000313" key="1">
    <source>
        <dbReference type="EMBL" id="CAH9096868.1"/>
    </source>
</evidence>
<proteinExistence type="predicted"/>
<dbReference type="EMBL" id="CAMAPE010000035">
    <property type="protein sequence ID" value="CAH9096868.1"/>
    <property type="molecule type" value="Genomic_DNA"/>
</dbReference>
<dbReference type="Proteomes" id="UP001152484">
    <property type="component" value="Unassembled WGS sequence"/>
</dbReference>
<keyword evidence="2" id="KW-1185">Reference proteome</keyword>
<evidence type="ECO:0000313" key="2">
    <source>
        <dbReference type="Proteomes" id="UP001152484"/>
    </source>
</evidence>
<protein>
    <submittedName>
        <fullName evidence="1">Uncharacterized protein</fullName>
    </submittedName>
</protein>
<organism evidence="1 2">
    <name type="scientific">Cuscuta europaea</name>
    <name type="common">European dodder</name>
    <dbReference type="NCBI Taxonomy" id="41803"/>
    <lineage>
        <taxon>Eukaryota</taxon>
        <taxon>Viridiplantae</taxon>
        <taxon>Streptophyta</taxon>
        <taxon>Embryophyta</taxon>
        <taxon>Tracheophyta</taxon>
        <taxon>Spermatophyta</taxon>
        <taxon>Magnoliopsida</taxon>
        <taxon>eudicotyledons</taxon>
        <taxon>Gunneridae</taxon>
        <taxon>Pentapetalae</taxon>
        <taxon>asterids</taxon>
        <taxon>lamiids</taxon>
        <taxon>Solanales</taxon>
        <taxon>Convolvulaceae</taxon>
        <taxon>Cuscuteae</taxon>
        <taxon>Cuscuta</taxon>
        <taxon>Cuscuta subgen. Cuscuta</taxon>
    </lineage>
</organism>
<name>A0A9P0ZB72_CUSEU</name>
<accession>A0A9P0ZB72</accession>
<gene>
    <name evidence="1" type="ORF">CEURO_LOCUS13596</name>
</gene>
<sequence length="108" mass="12157">MTSTGSSFHFPGSFIRLQDSIGSVRIRKEVCVSIDEETHERYYYVNDWKTFNIIRSFVVAIDPVGCYSYSSAATKNIITVHKGACTTTKYGNKTIEACDILILYSVII</sequence>
<dbReference type="AlphaFoldDB" id="A0A9P0ZB72"/>
<reference evidence="1" key="1">
    <citation type="submission" date="2022-07" db="EMBL/GenBank/DDBJ databases">
        <authorList>
            <person name="Macas J."/>
            <person name="Novak P."/>
            <person name="Neumann P."/>
        </authorList>
    </citation>
    <scope>NUCLEOTIDE SEQUENCE</scope>
</reference>
<comment type="caution">
    <text evidence="1">The sequence shown here is derived from an EMBL/GenBank/DDBJ whole genome shotgun (WGS) entry which is preliminary data.</text>
</comment>